<proteinExistence type="predicted"/>
<organism evidence="1 2">
    <name type="scientific">Rehaibacterium terrae</name>
    <dbReference type="NCBI Taxonomy" id="1341696"/>
    <lineage>
        <taxon>Bacteria</taxon>
        <taxon>Pseudomonadati</taxon>
        <taxon>Pseudomonadota</taxon>
        <taxon>Gammaproteobacteria</taxon>
        <taxon>Lysobacterales</taxon>
        <taxon>Lysobacteraceae</taxon>
        <taxon>Rehaibacterium</taxon>
    </lineage>
</organism>
<keyword evidence="2" id="KW-1185">Reference proteome</keyword>
<comment type="caution">
    <text evidence="1">The sequence shown here is derived from an EMBL/GenBank/DDBJ whole genome shotgun (WGS) entry which is preliminary data.</text>
</comment>
<dbReference type="EMBL" id="JACHHX010000006">
    <property type="protein sequence ID" value="MBB5015338.1"/>
    <property type="molecule type" value="Genomic_DNA"/>
</dbReference>
<dbReference type="InterPro" id="IPR005358">
    <property type="entry name" value="Puta_zinc/iron-chelating_dom"/>
</dbReference>
<protein>
    <submittedName>
        <fullName evidence="1">Fe-S-cluster containining protein</fullName>
    </submittedName>
</protein>
<dbReference type="Pfam" id="PF03692">
    <property type="entry name" value="CxxCxxCC"/>
    <property type="match status" value="1"/>
</dbReference>
<name>A0A7W7XZK2_9GAMM</name>
<dbReference type="RefSeq" id="WP_183948021.1">
    <property type="nucleotide sequence ID" value="NZ_JACHHX010000006.1"/>
</dbReference>
<reference evidence="1 2" key="1">
    <citation type="submission" date="2020-08" db="EMBL/GenBank/DDBJ databases">
        <title>Genomic Encyclopedia of Type Strains, Phase IV (KMG-IV): sequencing the most valuable type-strain genomes for metagenomic binning, comparative biology and taxonomic classification.</title>
        <authorList>
            <person name="Goeker M."/>
        </authorList>
    </citation>
    <scope>NUCLEOTIDE SEQUENCE [LARGE SCALE GENOMIC DNA]</scope>
    <source>
        <strain evidence="1 2">DSM 25897</strain>
    </source>
</reference>
<accession>A0A7W7XZK2</accession>
<gene>
    <name evidence="1" type="ORF">HNQ58_001224</name>
</gene>
<evidence type="ECO:0000313" key="2">
    <source>
        <dbReference type="Proteomes" id="UP000519004"/>
    </source>
</evidence>
<sequence>MTWFALTPHDTPATGIDCRDCEAVCCRLTVVLMPDDHVPPRYVARDDSGLEVMARGEDGWCKALDRNTLRCTIYEQRPSICRDFTMGGPYCRDERAAWHRRSAAGIPIALC</sequence>
<dbReference type="AlphaFoldDB" id="A0A7W7XZK2"/>
<dbReference type="Proteomes" id="UP000519004">
    <property type="component" value="Unassembled WGS sequence"/>
</dbReference>
<evidence type="ECO:0000313" key="1">
    <source>
        <dbReference type="EMBL" id="MBB5015338.1"/>
    </source>
</evidence>